<evidence type="ECO:0000256" key="9">
    <source>
        <dbReference type="ARBA" id="ARBA00023134"/>
    </source>
</evidence>
<dbReference type="GO" id="GO:0005525">
    <property type="term" value="F:GTP binding"/>
    <property type="evidence" value="ECO:0007669"/>
    <property type="project" value="UniProtKB-UniRule"/>
</dbReference>
<evidence type="ECO:0000256" key="7">
    <source>
        <dbReference type="ARBA" id="ARBA00022833"/>
    </source>
</evidence>
<evidence type="ECO:0000313" key="13">
    <source>
        <dbReference type="EMBL" id="EFR31330.1"/>
    </source>
</evidence>
<feature type="binding site" evidence="10">
    <location>
        <position position="271"/>
    </location>
    <ligand>
        <name>Zn(2+)</name>
        <dbReference type="ChEBI" id="CHEBI:29105"/>
    </ligand>
</feature>
<dbReference type="SUPFAM" id="SSF52540">
    <property type="entry name" value="P-loop containing nucleoside triphosphate hydrolases"/>
    <property type="match status" value="1"/>
</dbReference>
<dbReference type="EMBL" id="AENN01000015">
    <property type="protein sequence ID" value="EFR31330.1"/>
    <property type="molecule type" value="Genomic_DNA"/>
</dbReference>
<dbReference type="InterPro" id="IPR030378">
    <property type="entry name" value="G_CP_dom"/>
</dbReference>
<evidence type="ECO:0000313" key="14">
    <source>
        <dbReference type="Proteomes" id="UP000005990"/>
    </source>
</evidence>
<feature type="binding site" evidence="10">
    <location>
        <begin position="120"/>
        <end position="123"/>
    </location>
    <ligand>
        <name>GTP</name>
        <dbReference type="ChEBI" id="CHEBI:37565"/>
    </ligand>
</feature>
<feature type="binding site" evidence="10">
    <location>
        <position position="263"/>
    </location>
    <ligand>
        <name>Zn(2+)</name>
        <dbReference type="ChEBI" id="CHEBI:29105"/>
    </ligand>
</feature>
<keyword evidence="1 10" id="KW-0963">Cytoplasm</keyword>
<comment type="subcellular location">
    <subcellularLocation>
        <location evidence="10">Cytoplasm</location>
    </subcellularLocation>
</comment>
<dbReference type="InterPro" id="IPR004881">
    <property type="entry name" value="Ribosome_biogen_GTPase_RsgA"/>
</dbReference>
<feature type="domain" description="CP-type G" evidence="12">
    <location>
        <begin position="71"/>
        <end position="234"/>
    </location>
</feature>
<comment type="function">
    <text evidence="10">One of several proteins that assist in the late maturation steps of the functional core of the 30S ribosomal subunit. Helps release RbfA from mature subunits. May play a role in the assembly of ribosomal proteins into the subunit. Circularly permuted GTPase that catalyzes slow GTP hydrolysis, GTPase activity is stimulated by the 30S ribosomal subunit.</text>
</comment>
<dbReference type="NCBIfam" id="TIGR00157">
    <property type="entry name" value="ribosome small subunit-dependent GTPase A"/>
    <property type="match status" value="1"/>
</dbReference>
<comment type="similarity">
    <text evidence="10">Belongs to the TRAFAC class YlqF/YawG GTPase family. RsgA subfamily.</text>
</comment>
<protein>
    <recommendedName>
        <fullName evidence="10">Small ribosomal subunit biogenesis GTPase RsgA</fullName>
        <ecNumber evidence="10">3.6.1.-</ecNumber>
    </recommendedName>
</protein>
<evidence type="ECO:0000259" key="11">
    <source>
        <dbReference type="PROSITE" id="PS50936"/>
    </source>
</evidence>
<keyword evidence="9 10" id="KW-0342">GTP-binding</keyword>
<keyword evidence="14" id="KW-1185">Reference proteome</keyword>
<dbReference type="GO" id="GO:0005737">
    <property type="term" value="C:cytoplasm"/>
    <property type="evidence" value="ECO:0007669"/>
    <property type="project" value="UniProtKB-SubCell"/>
</dbReference>
<dbReference type="PANTHER" id="PTHR32120:SF11">
    <property type="entry name" value="SMALL RIBOSOMAL SUBUNIT BIOGENESIS GTPASE RSGA 1, MITOCHONDRIAL-RELATED"/>
    <property type="match status" value="1"/>
</dbReference>
<dbReference type="STRING" id="908337.HMPREF9257_1259"/>
<keyword evidence="3 10" id="KW-0479">Metal-binding</keyword>
<keyword evidence="6 10" id="KW-0378">Hydrolase</keyword>
<evidence type="ECO:0000259" key="12">
    <source>
        <dbReference type="PROSITE" id="PS51721"/>
    </source>
</evidence>
<comment type="subunit">
    <text evidence="10">Monomer. Associates with 30S ribosomal subunit, binds 16S rRNA.</text>
</comment>
<comment type="caution">
    <text evidence="13">The sequence shown here is derived from an EMBL/GenBank/DDBJ whole genome shotgun (WGS) entry which is preliminary data.</text>
</comment>
<dbReference type="Pfam" id="PF03193">
    <property type="entry name" value="RsgA_GTPase"/>
    <property type="match status" value="1"/>
</dbReference>
<dbReference type="Pfam" id="PF16745">
    <property type="entry name" value="RsgA_N"/>
    <property type="match status" value="1"/>
</dbReference>
<keyword evidence="7 10" id="KW-0862">Zinc</keyword>
<dbReference type="RefSeq" id="WP_006418533.1">
    <property type="nucleotide sequence ID" value="NZ_AENN01000015.1"/>
</dbReference>
<evidence type="ECO:0000256" key="8">
    <source>
        <dbReference type="ARBA" id="ARBA00022884"/>
    </source>
</evidence>
<reference evidence="13 14" key="1">
    <citation type="submission" date="2010-10" db="EMBL/GenBank/DDBJ databases">
        <authorList>
            <person name="Durkin A.S."/>
            <person name="Madupu R."/>
            <person name="Torralba M."/>
            <person name="Gillis M."/>
            <person name="Methe B."/>
            <person name="Sutton G."/>
            <person name="Nelson K.E."/>
        </authorList>
    </citation>
    <scope>NUCLEOTIDE SEQUENCE [LARGE SCALE GENOMIC DNA]</scope>
    <source>
        <strain evidence="13 14">ACS-139-V-Col8</strain>
    </source>
</reference>
<dbReference type="PANTHER" id="PTHR32120">
    <property type="entry name" value="SMALL RIBOSOMAL SUBUNIT BIOGENESIS GTPASE RSGA"/>
    <property type="match status" value="1"/>
</dbReference>
<dbReference type="CDD" id="cd04466">
    <property type="entry name" value="S1_YloQ_GTPase"/>
    <property type="match status" value="1"/>
</dbReference>
<proteinExistence type="inferred from homology"/>
<dbReference type="Gene3D" id="3.40.50.300">
    <property type="entry name" value="P-loop containing nucleotide triphosphate hydrolases"/>
    <property type="match status" value="1"/>
</dbReference>
<dbReference type="OrthoDB" id="9809485at2"/>
<dbReference type="Gene3D" id="1.10.40.50">
    <property type="entry name" value="Probable gtpase engc, domain 3"/>
    <property type="match status" value="1"/>
</dbReference>
<dbReference type="EC" id="3.6.1.-" evidence="10"/>
<dbReference type="InterPro" id="IPR010914">
    <property type="entry name" value="RsgA_GTPase_dom"/>
</dbReference>
<evidence type="ECO:0000256" key="6">
    <source>
        <dbReference type="ARBA" id="ARBA00022801"/>
    </source>
</evidence>
<dbReference type="SUPFAM" id="SSF50249">
    <property type="entry name" value="Nucleic acid-binding proteins"/>
    <property type="match status" value="1"/>
</dbReference>
<evidence type="ECO:0000256" key="2">
    <source>
        <dbReference type="ARBA" id="ARBA00022517"/>
    </source>
</evidence>
<dbReference type="HAMAP" id="MF_01820">
    <property type="entry name" value="GTPase_RsgA"/>
    <property type="match status" value="1"/>
</dbReference>
<dbReference type="InterPro" id="IPR012340">
    <property type="entry name" value="NA-bd_OB-fold"/>
</dbReference>
<feature type="binding site" evidence="10">
    <location>
        <begin position="177"/>
        <end position="185"/>
    </location>
    <ligand>
        <name>GTP</name>
        <dbReference type="ChEBI" id="CHEBI:37565"/>
    </ligand>
</feature>
<evidence type="ECO:0000256" key="5">
    <source>
        <dbReference type="ARBA" id="ARBA00022741"/>
    </source>
</evidence>
<keyword evidence="5 10" id="KW-0547">Nucleotide-binding</keyword>
<keyword evidence="2 10" id="KW-0690">Ribosome biogenesis</keyword>
<name>E4KNX7_9LACT</name>
<feature type="domain" description="EngC GTPase" evidence="11">
    <location>
        <begin position="80"/>
        <end position="232"/>
    </location>
</feature>
<keyword evidence="4 10" id="KW-0699">rRNA-binding</keyword>
<feature type="binding site" evidence="10">
    <location>
        <position position="265"/>
    </location>
    <ligand>
        <name>Zn(2+)</name>
        <dbReference type="ChEBI" id="CHEBI:29105"/>
    </ligand>
</feature>
<organism evidence="13 14">
    <name type="scientific">Eremococcus coleocola ACS-139-V-Col8</name>
    <dbReference type="NCBI Taxonomy" id="908337"/>
    <lineage>
        <taxon>Bacteria</taxon>
        <taxon>Bacillati</taxon>
        <taxon>Bacillota</taxon>
        <taxon>Bacilli</taxon>
        <taxon>Lactobacillales</taxon>
        <taxon>Aerococcaceae</taxon>
        <taxon>Eremococcus</taxon>
    </lineage>
</organism>
<keyword evidence="8 10" id="KW-0694">RNA-binding</keyword>
<dbReference type="eggNOG" id="COG1162">
    <property type="taxonomic scope" value="Bacteria"/>
</dbReference>
<feature type="binding site" evidence="10">
    <location>
        <position position="258"/>
    </location>
    <ligand>
        <name>Zn(2+)</name>
        <dbReference type="ChEBI" id="CHEBI:29105"/>
    </ligand>
</feature>
<dbReference type="GO" id="GO:0046872">
    <property type="term" value="F:metal ion binding"/>
    <property type="evidence" value="ECO:0007669"/>
    <property type="project" value="UniProtKB-KW"/>
</dbReference>
<dbReference type="PROSITE" id="PS50936">
    <property type="entry name" value="ENGC_GTPASE"/>
    <property type="match status" value="1"/>
</dbReference>
<gene>
    <name evidence="10 13" type="primary">rsgA</name>
    <name evidence="13" type="ORF">HMPREF9257_1259</name>
</gene>
<sequence>MGEIELREGRIYKSLSGFYYIWSQGQVFTSRAKGLFRHQKIKPLVGDWVTFEYYSEDDLSDHRLTEIHTRKNQLVRPPVANVDFAMIVMSLVEPDFSFNLLNNYLLTVEINHIVPIILLSKYDLFIQEVEDSQSKLMHIIELYQSLGYKVVMIDHTQNLKAIFESIMQPEAVYVIMGQSGVGKSTLINHLIPDLNLETNQISQSLNRGKHTTRDVQLYDFKGALIADTPGFSAMDLTMIDKYDLDNYYPDLAEASKGCKFSSCLHINEPKCQVKADVAAGKIDASRYNHYVNLFKQIDQKKINYR</sequence>
<dbReference type="InterPro" id="IPR027417">
    <property type="entry name" value="P-loop_NTPase"/>
</dbReference>
<dbReference type="CDD" id="cd01854">
    <property type="entry name" value="YjeQ_EngC"/>
    <property type="match status" value="1"/>
</dbReference>
<comment type="cofactor">
    <cofactor evidence="10">
        <name>Zn(2+)</name>
        <dbReference type="ChEBI" id="CHEBI:29105"/>
    </cofactor>
    <text evidence="10">Binds 1 zinc ion per subunit.</text>
</comment>
<dbReference type="GO" id="GO:0019843">
    <property type="term" value="F:rRNA binding"/>
    <property type="evidence" value="ECO:0007669"/>
    <property type="project" value="UniProtKB-KW"/>
</dbReference>
<dbReference type="GO" id="GO:0042274">
    <property type="term" value="P:ribosomal small subunit biogenesis"/>
    <property type="evidence" value="ECO:0007669"/>
    <property type="project" value="UniProtKB-UniRule"/>
</dbReference>
<dbReference type="Gene3D" id="2.40.50.140">
    <property type="entry name" value="Nucleic acid-binding proteins"/>
    <property type="match status" value="1"/>
</dbReference>
<evidence type="ECO:0000256" key="10">
    <source>
        <dbReference type="HAMAP-Rule" id="MF_01820"/>
    </source>
</evidence>
<dbReference type="GO" id="GO:0003924">
    <property type="term" value="F:GTPase activity"/>
    <property type="evidence" value="ECO:0007669"/>
    <property type="project" value="UniProtKB-UniRule"/>
</dbReference>
<evidence type="ECO:0000256" key="3">
    <source>
        <dbReference type="ARBA" id="ARBA00022723"/>
    </source>
</evidence>
<dbReference type="InterPro" id="IPR031944">
    <property type="entry name" value="RsgA_N"/>
</dbReference>
<dbReference type="Proteomes" id="UP000005990">
    <property type="component" value="Unassembled WGS sequence"/>
</dbReference>
<evidence type="ECO:0000256" key="4">
    <source>
        <dbReference type="ARBA" id="ARBA00022730"/>
    </source>
</evidence>
<dbReference type="PROSITE" id="PS51721">
    <property type="entry name" value="G_CP"/>
    <property type="match status" value="1"/>
</dbReference>
<evidence type="ECO:0000256" key="1">
    <source>
        <dbReference type="ARBA" id="ARBA00022490"/>
    </source>
</evidence>
<dbReference type="AlphaFoldDB" id="E4KNX7"/>
<accession>E4KNX7</accession>